<keyword evidence="1" id="KW-0472">Membrane</keyword>
<feature type="transmembrane region" description="Helical" evidence="1">
    <location>
        <begin position="250"/>
        <end position="272"/>
    </location>
</feature>
<evidence type="ECO:0000256" key="1">
    <source>
        <dbReference type="SAM" id="Phobius"/>
    </source>
</evidence>
<feature type="transmembrane region" description="Helical" evidence="1">
    <location>
        <begin position="60"/>
        <end position="84"/>
    </location>
</feature>
<dbReference type="GO" id="GO:0005886">
    <property type="term" value="C:plasma membrane"/>
    <property type="evidence" value="ECO:0007669"/>
    <property type="project" value="UniProtKB-SubCell"/>
</dbReference>
<dbReference type="RefSeq" id="WP_166511172.1">
    <property type="nucleotide sequence ID" value="NZ_VNHM01000005.1"/>
</dbReference>
<dbReference type="AlphaFoldDB" id="A0A5S4ZU18"/>
<feature type="transmembrane region" description="Helical" evidence="1">
    <location>
        <begin position="171"/>
        <end position="190"/>
    </location>
</feature>
<feature type="transmembrane region" description="Helical" evidence="1">
    <location>
        <begin position="144"/>
        <end position="164"/>
    </location>
</feature>
<keyword evidence="3" id="KW-1185">Reference proteome</keyword>
<comment type="caution">
    <text evidence="2">The sequence shown here is derived from an EMBL/GenBank/DDBJ whole genome shotgun (WGS) entry which is preliminary data.</text>
</comment>
<dbReference type="Pfam" id="PF12679">
    <property type="entry name" value="ABC2_membrane_2"/>
    <property type="match status" value="1"/>
</dbReference>
<name>A0A5S4ZU18_9FIRM</name>
<dbReference type="EMBL" id="VNHM01000005">
    <property type="protein sequence ID" value="TYO96186.1"/>
    <property type="molecule type" value="Genomic_DNA"/>
</dbReference>
<gene>
    <name evidence="2" type="ORF">LX24_01137</name>
</gene>
<feature type="transmembrane region" description="Helical" evidence="1">
    <location>
        <begin position="105"/>
        <end position="132"/>
    </location>
</feature>
<dbReference type="PANTHER" id="PTHR43471">
    <property type="entry name" value="ABC TRANSPORTER PERMEASE"/>
    <property type="match status" value="1"/>
</dbReference>
<dbReference type="Proteomes" id="UP000323166">
    <property type="component" value="Unassembled WGS sequence"/>
</dbReference>
<feature type="transmembrane region" description="Helical" evidence="1">
    <location>
        <begin position="17"/>
        <end position="40"/>
    </location>
</feature>
<evidence type="ECO:0000313" key="3">
    <source>
        <dbReference type="Proteomes" id="UP000323166"/>
    </source>
</evidence>
<organism evidence="2 3">
    <name type="scientific">Desulfallas thermosapovorans DSM 6562</name>
    <dbReference type="NCBI Taxonomy" id="1121431"/>
    <lineage>
        <taxon>Bacteria</taxon>
        <taxon>Bacillati</taxon>
        <taxon>Bacillota</taxon>
        <taxon>Clostridia</taxon>
        <taxon>Eubacteriales</taxon>
        <taxon>Desulfallaceae</taxon>
        <taxon>Desulfallas</taxon>
    </lineage>
</organism>
<proteinExistence type="predicted"/>
<protein>
    <submittedName>
        <fullName evidence="2">ABC-type transport system involved in multi-copper enzyme maturation permease subunit</fullName>
    </submittedName>
</protein>
<sequence>MLAIIKITFREALGRKVVLISLVLAAAFLGLYGVGVHFVAKDFTSHPSPVLEQMIYPQLLSFGLYFGGFIVSFLAIFSAAGTISSEIESGIIQTIIPKPVQRYEIALGKFLGTGLFLALYAALFFGIISLIINLKTGLVLNGQWLALALFTLQPIVLLAVTFCGSTILPTIVNGVVMFMLYALAVIGGMVEQIGWFMNNASLQQTGILASLIMPVDALYRKIVHVLLNTATNPLQAFQQMGPFGSMAEPSVWMVVYAVLYVIFFIGLAVYLFGKRDI</sequence>
<accession>A0A5S4ZU18</accession>
<keyword evidence="1" id="KW-1133">Transmembrane helix</keyword>
<dbReference type="GO" id="GO:0140359">
    <property type="term" value="F:ABC-type transporter activity"/>
    <property type="evidence" value="ECO:0007669"/>
    <property type="project" value="InterPro"/>
</dbReference>
<keyword evidence="1" id="KW-0812">Transmembrane</keyword>
<reference evidence="2 3" key="1">
    <citation type="submission" date="2019-07" db="EMBL/GenBank/DDBJ databases">
        <title>Genomic Encyclopedia of Type Strains, Phase I: the one thousand microbial genomes (KMG-I) project.</title>
        <authorList>
            <person name="Kyrpides N."/>
        </authorList>
    </citation>
    <scope>NUCLEOTIDE SEQUENCE [LARGE SCALE GENOMIC DNA]</scope>
    <source>
        <strain evidence="2 3">DSM 6562</strain>
    </source>
</reference>
<evidence type="ECO:0000313" key="2">
    <source>
        <dbReference type="EMBL" id="TYO96186.1"/>
    </source>
</evidence>